<evidence type="ECO:0000313" key="2">
    <source>
        <dbReference type="EMBL" id="TVY85084.1"/>
    </source>
</evidence>
<evidence type="ECO:0000256" key="1">
    <source>
        <dbReference type="SAM" id="MobiDB-lite"/>
    </source>
</evidence>
<keyword evidence="3" id="KW-1185">Reference proteome</keyword>
<comment type="caution">
    <text evidence="2">The sequence shown here is derived from an EMBL/GenBank/DDBJ whole genome shotgun (WGS) entry which is preliminary data.</text>
</comment>
<sequence>MSPTAFKQQVTELLSEMNRCYEFCDAIRANRRLGSTHGAFDQLQSDLQQRQRDIQTGYGTLRNTYGSRVELGDEAALSSVNKSIRDVRFIQTRLSDIAYRRSDSRDPQVPGFGDLSRKLAIVEGDVLRAFESLGQEIEHSKLKVPKPTTTPKQPQKPTLKADQVIVSLKELDTLVQHMKSCWVEKSVEGKSYYVNAFDEKKRQWDRPEGFIKLLPRVPKPTRTPTWEQRSRRPREEFWNDNTNGW</sequence>
<dbReference type="OrthoDB" id="3530815at2759"/>
<evidence type="ECO:0000313" key="3">
    <source>
        <dbReference type="Proteomes" id="UP000469558"/>
    </source>
</evidence>
<proteinExistence type="predicted"/>
<dbReference type="Proteomes" id="UP000469558">
    <property type="component" value="Unassembled WGS sequence"/>
</dbReference>
<dbReference type="AlphaFoldDB" id="A0A8T9CMN8"/>
<feature type="region of interest" description="Disordered" evidence="1">
    <location>
        <begin position="220"/>
        <end position="245"/>
    </location>
</feature>
<organism evidence="2 3">
    <name type="scientific">Lachnellula suecica</name>
    <dbReference type="NCBI Taxonomy" id="602035"/>
    <lineage>
        <taxon>Eukaryota</taxon>
        <taxon>Fungi</taxon>
        <taxon>Dikarya</taxon>
        <taxon>Ascomycota</taxon>
        <taxon>Pezizomycotina</taxon>
        <taxon>Leotiomycetes</taxon>
        <taxon>Helotiales</taxon>
        <taxon>Lachnaceae</taxon>
        <taxon>Lachnellula</taxon>
    </lineage>
</organism>
<gene>
    <name evidence="2" type="ORF">LSUE1_G001468</name>
</gene>
<protein>
    <submittedName>
        <fullName evidence="2">Uncharacterized protein</fullName>
    </submittedName>
</protein>
<name>A0A8T9CMN8_9HELO</name>
<dbReference type="EMBL" id="QGMK01000031">
    <property type="protein sequence ID" value="TVY85084.1"/>
    <property type="molecule type" value="Genomic_DNA"/>
</dbReference>
<accession>A0A8T9CMN8</accession>
<reference evidence="2 3" key="1">
    <citation type="submission" date="2018-05" db="EMBL/GenBank/DDBJ databases">
        <title>Genome sequencing and assembly of the regulated plant pathogen Lachnellula willkommii and related sister species for the development of diagnostic species identification markers.</title>
        <authorList>
            <person name="Giroux E."/>
            <person name="Bilodeau G."/>
        </authorList>
    </citation>
    <scope>NUCLEOTIDE SEQUENCE [LARGE SCALE GENOMIC DNA]</scope>
    <source>
        <strain evidence="2 3">CBS 268.59</strain>
    </source>
</reference>
<feature type="compositionally biased region" description="Basic and acidic residues" evidence="1">
    <location>
        <begin position="228"/>
        <end position="237"/>
    </location>
</feature>